<gene>
    <name evidence="3" type="ORF">GPA25_20060</name>
</gene>
<comment type="caution">
    <text evidence="3">The sequence shown here is derived from an EMBL/GenBank/DDBJ whole genome shotgun (WGS) entry which is preliminary data.</text>
</comment>
<sequence length="420" mass="45191">MRRLDRFCGMPACLLLTALRRVRGLVRGQDRHGRQAVRRVLFVQLAESGSMVLADPAMRDLATRSGAQLYCLTFAHNRASLAITGTVPEAHVFTIRTGSAREILGDAGRFLRWVRRTRIDAIVDLELFSCLTAVLCLLTGVARRVGFHRFDGAGLYRGDLYSHPVAFNPQLHMAQNYLLLVEALFGVATPPAPRVPTAALEPRVHRRAISAVELDAVRKRLADCLPPGAEANERLVLVNANASALLPQRRWPQEHFVALVRSVLEHFADVRVLLIGAAEDGATTGAIAAQLADSRCVDVAGRFALGELPALFSLSAVMVSNDSGPAHFAAVTPLPVIVLFGPETPVLFRPLGVATVLSAGLACSPCVNAGNQRRSRCADNQCMQRISVDEVFAALCPVLEAPVVPSGLACPNDLREAAGV</sequence>
<keyword evidence="1" id="KW-0328">Glycosyltransferase</keyword>
<evidence type="ECO:0000313" key="4">
    <source>
        <dbReference type="Proteomes" id="UP000648984"/>
    </source>
</evidence>
<dbReference type="EMBL" id="WTVQ01000048">
    <property type="protein sequence ID" value="NMG77052.1"/>
    <property type="molecule type" value="Genomic_DNA"/>
</dbReference>
<proteinExistence type="predicted"/>
<dbReference type="Gene3D" id="3.40.50.2000">
    <property type="entry name" value="Glycogen Phosphorylase B"/>
    <property type="match status" value="2"/>
</dbReference>
<evidence type="ECO:0000256" key="2">
    <source>
        <dbReference type="ARBA" id="ARBA00022679"/>
    </source>
</evidence>
<dbReference type="Pfam" id="PF01075">
    <property type="entry name" value="Glyco_transf_9"/>
    <property type="match status" value="1"/>
</dbReference>
<name>A0ABX1QHN4_9RHOO</name>
<evidence type="ECO:0000256" key="1">
    <source>
        <dbReference type="ARBA" id="ARBA00022676"/>
    </source>
</evidence>
<keyword evidence="2" id="KW-0808">Transferase</keyword>
<dbReference type="InterPro" id="IPR002201">
    <property type="entry name" value="Glyco_trans_9"/>
</dbReference>
<dbReference type="RefSeq" id="WP_169262185.1">
    <property type="nucleotide sequence ID" value="NZ_WTVQ01000048.1"/>
</dbReference>
<accession>A0ABX1QHN4</accession>
<reference evidence="3 4" key="1">
    <citation type="submission" date="2019-12" db="EMBL/GenBank/DDBJ databases">
        <title>Comparative genomics gives insights into the taxonomy of the Azoarcus-Aromatoleum group and reveals separate origins of nif in the plant-associated Azoarcus and non-plant-associated Aromatoleum sub-groups.</title>
        <authorList>
            <person name="Lafos M."/>
            <person name="Maluk M."/>
            <person name="Batista M."/>
            <person name="Junghare M."/>
            <person name="Carmona M."/>
            <person name="Faoro H."/>
            <person name="Cruz L.M."/>
            <person name="Battistoni F."/>
            <person name="De Souza E."/>
            <person name="Pedrosa F."/>
            <person name="Chen W.-M."/>
            <person name="Poole P.S."/>
            <person name="Dixon R.A."/>
            <person name="James E.K."/>
        </authorList>
    </citation>
    <scope>NUCLEOTIDE SEQUENCE [LARGE SCALE GENOMIC DNA]</scope>
    <source>
        <strain evidence="3 4">22Lin</strain>
    </source>
</reference>
<dbReference type="SUPFAM" id="SSF53756">
    <property type="entry name" value="UDP-Glycosyltransferase/glycogen phosphorylase"/>
    <property type="match status" value="1"/>
</dbReference>
<evidence type="ECO:0000313" key="3">
    <source>
        <dbReference type="EMBL" id="NMG77052.1"/>
    </source>
</evidence>
<organism evidence="3 4">
    <name type="scientific">Aromatoleum diolicum</name>
    <dbReference type="NCBI Taxonomy" id="75796"/>
    <lineage>
        <taxon>Bacteria</taxon>
        <taxon>Pseudomonadati</taxon>
        <taxon>Pseudomonadota</taxon>
        <taxon>Betaproteobacteria</taxon>
        <taxon>Rhodocyclales</taxon>
        <taxon>Rhodocyclaceae</taxon>
        <taxon>Aromatoleum</taxon>
    </lineage>
</organism>
<keyword evidence="4" id="KW-1185">Reference proteome</keyword>
<dbReference type="CDD" id="cd03789">
    <property type="entry name" value="GT9_LPS_heptosyltransferase"/>
    <property type="match status" value="1"/>
</dbReference>
<protein>
    <submittedName>
        <fullName evidence="3">Glycosyltransferase family 9 protein</fullName>
    </submittedName>
</protein>
<dbReference type="InterPro" id="IPR051199">
    <property type="entry name" value="LPS_LOS_Heptosyltrfase"/>
</dbReference>
<dbReference type="Proteomes" id="UP000648984">
    <property type="component" value="Unassembled WGS sequence"/>
</dbReference>
<dbReference type="PANTHER" id="PTHR30160">
    <property type="entry name" value="TETRAACYLDISACCHARIDE 4'-KINASE-RELATED"/>
    <property type="match status" value="1"/>
</dbReference>